<name>A0A1H1NUF8_9ACTN</name>
<accession>A0A1H1NUF8</accession>
<keyword evidence="5" id="KW-1185">Reference proteome</keyword>
<dbReference type="InterPro" id="IPR001647">
    <property type="entry name" value="HTH_TetR"/>
</dbReference>
<dbReference type="AlphaFoldDB" id="A0A1H1NUF8"/>
<sequence length="190" mass="20534">MGDRRTTLADAATDYVLEHGLIGMSLRPLAAAIGTSDRMLLYHFRDKDDLVATVLRVSNDRSVAEIRELPASPGAHRAVLDLWRVVSSPHQARCQRLYVEAAALGVLGREPFVEVVAQANELWMTALADHLAASGLGAGGRRAARLVEATFVGLMLDDPLTDETTLAASVEDLARAVRLLWEQAGDRPLG</sequence>
<evidence type="ECO:0000259" key="3">
    <source>
        <dbReference type="PROSITE" id="PS50977"/>
    </source>
</evidence>
<feature type="domain" description="HTH tetR-type" evidence="3">
    <location>
        <begin position="2"/>
        <end position="62"/>
    </location>
</feature>
<feature type="DNA-binding region" description="H-T-H motif" evidence="2">
    <location>
        <begin position="25"/>
        <end position="44"/>
    </location>
</feature>
<evidence type="ECO:0000313" key="5">
    <source>
        <dbReference type="Proteomes" id="UP000198859"/>
    </source>
</evidence>
<proteinExistence type="predicted"/>
<evidence type="ECO:0000313" key="4">
    <source>
        <dbReference type="EMBL" id="SDS02573.1"/>
    </source>
</evidence>
<dbReference type="STRING" id="642780.SAMN04488570_0967"/>
<dbReference type="PROSITE" id="PS50977">
    <property type="entry name" value="HTH_TETR_2"/>
    <property type="match status" value="1"/>
</dbReference>
<evidence type="ECO:0000256" key="1">
    <source>
        <dbReference type="ARBA" id="ARBA00023125"/>
    </source>
</evidence>
<dbReference type="InterPro" id="IPR009057">
    <property type="entry name" value="Homeodomain-like_sf"/>
</dbReference>
<dbReference type="Pfam" id="PF00440">
    <property type="entry name" value="TetR_N"/>
    <property type="match status" value="1"/>
</dbReference>
<dbReference type="SUPFAM" id="SSF46689">
    <property type="entry name" value="Homeodomain-like"/>
    <property type="match status" value="1"/>
</dbReference>
<protein>
    <submittedName>
        <fullName evidence="4">DNA-binding transcriptional regulator, AcrR family</fullName>
    </submittedName>
</protein>
<evidence type="ECO:0000256" key="2">
    <source>
        <dbReference type="PROSITE-ProRule" id="PRU00335"/>
    </source>
</evidence>
<dbReference type="RefSeq" id="WP_197681094.1">
    <property type="nucleotide sequence ID" value="NZ_LT629757.1"/>
</dbReference>
<dbReference type="GO" id="GO:0003677">
    <property type="term" value="F:DNA binding"/>
    <property type="evidence" value="ECO:0007669"/>
    <property type="project" value="UniProtKB-UniRule"/>
</dbReference>
<gene>
    <name evidence="4" type="ORF">SAMN04488570_0967</name>
</gene>
<organism evidence="4 5">
    <name type="scientific">Nocardioides scoriae</name>
    <dbReference type="NCBI Taxonomy" id="642780"/>
    <lineage>
        <taxon>Bacteria</taxon>
        <taxon>Bacillati</taxon>
        <taxon>Actinomycetota</taxon>
        <taxon>Actinomycetes</taxon>
        <taxon>Propionibacteriales</taxon>
        <taxon>Nocardioidaceae</taxon>
        <taxon>Nocardioides</taxon>
    </lineage>
</organism>
<dbReference type="Proteomes" id="UP000198859">
    <property type="component" value="Chromosome I"/>
</dbReference>
<keyword evidence="1 2" id="KW-0238">DNA-binding</keyword>
<dbReference type="Gene3D" id="1.10.357.10">
    <property type="entry name" value="Tetracycline Repressor, domain 2"/>
    <property type="match status" value="1"/>
</dbReference>
<dbReference type="EMBL" id="LT629757">
    <property type="protein sequence ID" value="SDS02573.1"/>
    <property type="molecule type" value="Genomic_DNA"/>
</dbReference>
<reference evidence="5" key="1">
    <citation type="submission" date="2016-10" db="EMBL/GenBank/DDBJ databases">
        <authorList>
            <person name="Varghese N."/>
            <person name="Submissions S."/>
        </authorList>
    </citation>
    <scope>NUCLEOTIDE SEQUENCE [LARGE SCALE GENOMIC DNA]</scope>
    <source>
        <strain evidence="5">DSM 22127</strain>
    </source>
</reference>